<reference evidence="1 2" key="1">
    <citation type="submission" date="2021-06" db="EMBL/GenBank/DDBJ databases">
        <title>Caerostris extrusa draft genome.</title>
        <authorList>
            <person name="Kono N."/>
            <person name="Arakawa K."/>
        </authorList>
    </citation>
    <scope>NUCLEOTIDE SEQUENCE [LARGE SCALE GENOMIC DNA]</scope>
</reference>
<keyword evidence="2" id="KW-1185">Reference proteome</keyword>
<evidence type="ECO:0000313" key="1">
    <source>
        <dbReference type="EMBL" id="GIY06097.1"/>
    </source>
</evidence>
<sequence length="121" mass="13577">MPQQNELSRFWTFPTDLVFRSALPKQTVPGENCGLPGFVQIEGFPHFGRERRVSPPFFSKAAFERLSSGSEGSATSQDSFPEDFCETLDRLTNLRNPGELVTMSFQGNTEFSIDNTFDDVS</sequence>
<dbReference type="AlphaFoldDB" id="A0AAV4Q9U4"/>
<comment type="caution">
    <text evidence="1">The sequence shown here is derived from an EMBL/GenBank/DDBJ whole genome shotgun (WGS) entry which is preliminary data.</text>
</comment>
<gene>
    <name evidence="1" type="ORF">CEXT_156051</name>
</gene>
<organism evidence="1 2">
    <name type="scientific">Caerostris extrusa</name>
    <name type="common">Bark spider</name>
    <name type="synonym">Caerostris bankana</name>
    <dbReference type="NCBI Taxonomy" id="172846"/>
    <lineage>
        <taxon>Eukaryota</taxon>
        <taxon>Metazoa</taxon>
        <taxon>Ecdysozoa</taxon>
        <taxon>Arthropoda</taxon>
        <taxon>Chelicerata</taxon>
        <taxon>Arachnida</taxon>
        <taxon>Araneae</taxon>
        <taxon>Araneomorphae</taxon>
        <taxon>Entelegynae</taxon>
        <taxon>Araneoidea</taxon>
        <taxon>Araneidae</taxon>
        <taxon>Caerostris</taxon>
    </lineage>
</organism>
<protein>
    <submittedName>
        <fullName evidence="1">Uncharacterized protein</fullName>
    </submittedName>
</protein>
<name>A0AAV4Q9U4_CAEEX</name>
<evidence type="ECO:0000313" key="2">
    <source>
        <dbReference type="Proteomes" id="UP001054945"/>
    </source>
</evidence>
<proteinExistence type="predicted"/>
<dbReference type="EMBL" id="BPLR01005923">
    <property type="protein sequence ID" value="GIY06097.1"/>
    <property type="molecule type" value="Genomic_DNA"/>
</dbReference>
<dbReference type="Proteomes" id="UP001054945">
    <property type="component" value="Unassembled WGS sequence"/>
</dbReference>
<accession>A0AAV4Q9U4</accession>